<evidence type="ECO:0000313" key="3">
    <source>
        <dbReference type="Proteomes" id="UP001152759"/>
    </source>
</evidence>
<dbReference type="GO" id="GO:0005868">
    <property type="term" value="C:cytoplasmic dynein complex"/>
    <property type="evidence" value="ECO:0007669"/>
    <property type="project" value="TreeGrafter"/>
</dbReference>
<name>A0A9P0ABR9_BEMTA</name>
<dbReference type="EMBL" id="OU963866">
    <property type="protein sequence ID" value="CAH0389788.1"/>
    <property type="molecule type" value="Genomic_DNA"/>
</dbReference>
<evidence type="ECO:0008006" key="4">
    <source>
        <dbReference type="Google" id="ProtNLM"/>
    </source>
</evidence>
<dbReference type="FunFam" id="3.30.1140.40:FF:000003">
    <property type="entry name" value="tctex1 domain-containing protein 2"/>
    <property type="match status" value="1"/>
</dbReference>
<protein>
    <recommendedName>
        <fullName evidence="4">Tctex1 domain-containing protein 2</fullName>
    </recommendedName>
</protein>
<evidence type="ECO:0000256" key="1">
    <source>
        <dbReference type="ARBA" id="ARBA00005361"/>
    </source>
</evidence>
<dbReference type="InterPro" id="IPR005334">
    <property type="entry name" value="Tctex-1-like"/>
</dbReference>
<gene>
    <name evidence="2" type="ORF">BEMITA_LOCUS8577</name>
</gene>
<dbReference type="Gene3D" id="3.30.1140.40">
    <property type="entry name" value="Tctex-1"/>
    <property type="match status" value="1"/>
</dbReference>
<keyword evidence="3" id="KW-1185">Reference proteome</keyword>
<dbReference type="PANTHER" id="PTHR21255">
    <property type="entry name" value="T-COMPLEX-ASSOCIATED-TESTIS-EXPRESSED 1/ DYNEIN LIGHT CHAIN"/>
    <property type="match status" value="1"/>
</dbReference>
<dbReference type="CDD" id="cd21459">
    <property type="entry name" value="DLC-like_TCTEX1D2"/>
    <property type="match status" value="1"/>
</dbReference>
<comment type="similarity">
    <text evidence="1">Belongs to the dynein light chain Tctex-type family.</text>
</comment>
<dbReference type="GO" id="GO:0045505">
    <property type="term" value="F:dynein intermediate chain binding"/>
    <property type="evidence" value="ECO:0007669"/>
    <property type="project" value="TreeGrafter"/>
</dbReference>
<dbReference type="OrthoDB" id="10260741at2759"/>
<accession>A0A9P0ABR9</accession>
<reference evidence="2" key="1">
    <citation type="submission" date="2021-12" db="EMBL/GenBank/DDBJ databases">
        <authorList>
            <person name="King R."/>
        </authorList>
    </citation>
    <scope>NUCLEOTIDE SEQUENCE</scope>
</reference>
<sequence length="140" mass="15988">MNTGTDEDPLPDVSKFEENQEEESVSFQIRPCLANKFKCEKVKEVIREVLNEKLKGKTYDVAAAGQWSEEIAVMIKDRVKELNYTRYKLMVQVVLGEQRGAGVVTATRCLWDADSDSYSSEIFTNDTIFCMAVVYGVFFY</sequence>
<organism evidence="2 3">
    <name type="scientific">Bemisia tabaci</name>
    <name type="common">Sweetpotato whitefly</name>
    <name type="synonym">Aleurodes tabaci</name>
    <dbReference type="NCBI Taxonomy" id="7038"/>
    <lineage>
        <taxon>Eukaryota</taxon>
        <taxon>Metazoa</taxon>
        <taxon>Ecdysozoa</taxon>
        <taxon>Arthropoda</taxon>
        <taxon>Hexapoda</taxon>
        <taxon>Insecta</taxon>
        <taxon>Pterygota</taxon>
        <taxon>Neoptera</taxon>
        <taxon>Paraneoptera</taxon>
        <taxon>Hemiptera</taxon>
        <taxon>Sternorrhyncha</taxon>
        <taxon>Aleyrodoidea</taxon>
        <taxon>Aleyrodidae</taxon>
        <taxon>Aleyrodinae</taxon>
        <taxon>Bemisia</taxon>
    </lineage>
</organism>
<dbReference type="GO" id="GO:0007018">
    <property type="term" value="P:microtubule-based movement"/>
    <property type="evidence" value="ECO:0007669"/>
    <property type="project" value="TreeGrafter"/>
</dbReference>
<dbReference type="AlphaFoldDB" id="A0A9P0ABR9"/>
<dbReference type="KEGG" id="btab:109034923"/>
<proteinExistence type="inferred from homology"/>
<dbReference type="PANTHER" id="PTHR21255:SF7">
    <property type="entry name" value="DYNEIN LIGHT CHAIN TCTEX-TYPE PROTEIN 2B"/>
    <property type="match status" value="1"/>
</dbReference>
<evidence type="ECO:0000313" key="2">
    <source>
        <dbReference type="EMBL" id="CAH0389788.1"/>
    </source>
</evidence>
<dbReference type="InterPro" id="IPR038586">
    <property type="entry name" value="Tctex-1-like_sf"/>
</dbReference>
<dbReference type="Pfam" id="PF03645">
    <property type="entry name" value="Tctex-1"/>
    <property type="match status" value="1"/>
</dbReference>
<dbReference type="GO" id="GO:0005737">
    <property type="term" value="C:cytoplasm"/>
    <property type="evidence" value="ECO:0007669"/>
    <property type="project" value="TreeGrafter"/>
</dbReference>
<dbReference type="Proteomes" id="UP001152759">
    <property type="component" value="Chromosome 5"/>
</dbReference>